<dbReference type="GO" id="GO:0055085">
    <property type="term" value="P:transmembrane transport"/>
    <property type="evidence" value="ECO:0007669"/>
    <property type="project" value="InterPro"/>
</dbReference>
<protein>
    <submittedName>
        <fullName evidence="4">TonB C-terminal domain-containing protein</fullName>
    </submittedName>
</protein>
<reference evidence="4 5" key="1">
    <citation type="submission" date="2020-08" db="EMBL/GenBank/DDBJ databases">
        <title>Bridging the membrane lipid divide: bacteria of the FCB group superphylum have the potential to synthesize archaeal ether lipids.</title>
        <authorList>
            <person name="Villanueva L."/>
            <person name="Von Meijenfeldt F.A.B."/>
            <person name="Westbye A.B."/>
            <person name="Yadav S."/>
            <person name="Hopmans E.C."/>
            <person name="Dutilh B.E."/>
            <person name="Sinninghe Damste J.S."/>
        </authorList>
    </citation>
    <scope>NUCLEOTIDE SEQUENCE [LARGE SCALE GENOMIC DNA]</scope>
    <source>
        <strain evidence="4">NIOZ-UU30</strain>
    </source>
</reference>
<keyword evidence="2" id="KW-1133">Transmembrane helix</keyword>
<evidence type="ECO:0000259" key="3">
    <source>
        <dbReference type="PROSITE" id="PS52015"/>
    </source>
</evidence>
<comment type="caution">
    <text evidence="4">The sequence shown here is derived from an EMBL/GenBank/DDBJ whole genome shotgun (WGS) entry which is preliminary data.</text>
</comment>
<evidence type="ECO:0000313" key="4">
    <source>
        <dbReference type="EMBL" id="MBC8362376.1"/>
    </source>
</evidence>
<dbReference type="AlphaFoldDB" id="A0A8J6TNE1"/>
<dbReference type="Pfam" id="PF13103">
    <property type="entry name" value="TonB_2"/>
    <property type="match status" value="1"/>
</dbReference>
<dbReference type="Proteomes" id="UP000603434">
    <property type="component" value="Unassembled WGS sequence"/>
</dbReference>
<sequence>MHSQTYGSQGIGNEFRTFLFFFTLSTLCHVVFFGMFIVVPGFKIKSKPEFSIINVSMVTLPTQANIPEPVRKPPVEIQRQEVAPETPEAPKHTPEIASKVYPKPPATDSLAPVKKIKKSLKKETFTPAKMVEHAITEIEKKVKEARPDQITQAIDRLKDNIEKTGELDKQKHNALNDQAMQGVSGPGSKRVLELIDIYRIEVAFQIQKNWAFSEQLAGGRTDLVAELAFTIMPNGEIKDIWFDKRSGNVYLDESAQKAILKSNPVRPHPPGVLKPFIIVGLRFTPKGVGKTPPN</sequence>
<evidence type="ECO:0000313" key="5">
    <source>
        <dbReference type="Proteomes" id="UP000603434"/>
    </source>
</evidence>
<gene>
    <name evidence="4" type="ORF">H8E23_13370</name>
</gene>
<dbReference type="InterPro" id="IPR037682">
    <property type="entry name" value="TonB_C"/>
</dbReference>
<evidence type="ECO:0000256" key="1">
    <source>
        <dbReference type="SAM" id="MobiDB-lite"/>
    </source>
</evidence>
<accession>A0A8J6TNE1</accession>
<dbReference type="EMBL" id="JACNJH010000186">
    <property type="protein sequence ID" value="MBC8362376.1"/>
    <property type="molecule type" value="Genomic_DNA"/>
</dbReference>
<feature type="transmembrane region" description="Helical" evidence="2">
    <location>
        <begin position="18"/>
        <end position="39"/>
    </location>
</feature>
<evidence type="ECO:0000256" key="2">
    <source>
        <dbReference type="SAM" id="Phobius"/>
    </source>
</evidence>
<organism evidence="4 5">
    <name type="scientific">Candidatus Desulfatibia profunda</name>
    <dbReference type="NCBI Taxonomy" id="2841695"/>
    <lineage>
        <taxon>Bacteria</taxon>
        <taxon>Pseudomonadati</taxon>
        <taxon>Thermodesulfobacteriota</taxon>
        <taxon>Desulfobacteria</taxon>
        <taxon>Desulfobacterales</taxon>
        <taxon>Desulfobacterales incertae sedis</taxon>
        <taxon>Candidatus Desulfatibia</taxon>
    </lineage>
</organism>
<feature type="domain" description="TonB C-terminal" evidence="3">
    <location>
        <begin position="197"/>
        <end position="292"/>
    </location>
</feature>
<keyword evidence="2" id="KW-0812">Transmembrane</keyword>
<feature type="region of interest" description="Disordered" evidence="1">
    <location>
        <begin position="81"/>
        <end position="103"/>
    </location>
</feature>
<dbReference type="SUPFAM" id="SSF74653">
    <property type="entry name" value="TolA/TonB C-terminal domain"/>
    <property type="match status" value="1"/>
</dbReference>
<dbReference type="PROSITE" id="PS52015">
    <property type="entry name" value="TONB_CTD"/>
    <property type="match status" value="1"/>
</dbReference>
<keyword evidence="2" id="KW-0472">Membrane</keyword>
<dbReference type="Gene3D" id="3.30.1150.10">
    <property type="match status" value="1"/>
</dbReference>
<proteinExistence type="predicted"/>
<name>A0A8J6TNE1_9BACT</name>